<reference evidence="6 7" key="1">
    <citation type="submission" date="2019-09" db="EMBL/GenBank/DDBJ databases">
        <title>Distinct polysaccharide growth profiles of human intestinal Prevotella copri isolates.</title>
        <authorList>
            <person name="Fehlner-Peach H."/>
            <person name="Magnabosco C."/>
            <person name="Raghavan V."/>
            <person name="Scher J.U."/>
            <person name="Tett A."/>
            <person name="Cox L.M."/>
            <person name="Gottsegen C."/>
            <person name="Watters A."/>
            <person name="Wiltshire- Gordon J.D."/>
            <person name="Segata N."/>
            <person name="Bonneau R."/>
            <person name="Littman D.R."/>
        </authorList>
    </citation>
    <scope>NUCLEOTIDE SEQUENCE [LARGE SCALE GENOMIC DNA]</scope>
    <source>
        <strain evidence="7">iAA917</strain>
    </source>
</reference>
<keyword evidence="2" id="KW-0547">Nucleotide-binding</keyword>
<dbReference type="SUPFAM" id="SSF55874">
    <property type="entry name" value="ATPase domain of HSP90 chaperone/DNA topoisomerase II/histidine kinase"/>
    <property type="match status" value="1"/>
</dbReference>
<evidence type="ECO:0000313" key="6">
    <source>
        <dbReference type="EMBL" id="MQP15108.1"/>
    </source>
</evidence>
<proteinExistence type="inferred from homology"/>
<gene>
    <name evidence="6" type="ORF">F7D25_11965</name>
</gene>
<keyword evidence="3 6" id="KW-0067">ATP-binding</keyword>
<sequence length="1017" mass="117819">MSDILSKAELHAQKACELEAFKSIKLDALKDKVTQMLAHIGDGRIFDQYTKHDISHINKMLESLDYIIPQETQDKMTGADWMLIVTATYFHDLGMLVTRNEYENRNSSGEYKVFRQAYLDKDENTVSLSSLSAEDQERFIYQEFVRHHHGDRIASWIRNEDNAWCYTDPKILEIIASMISGLRPMFKDDLATICESHNLDDLDDFEKYKVEKAYGTSPQEKGNVFYAALIVRTADLLHITSDRTPSIEYAIISPTNPISQEEWAKQNAVSSVSPKIAEDQDGNKNDALPKDTFEVSAFFEKEDGFFSLIEYLKYAREELKNNHRLNEIAKKKYASKYDYPWKDIDDSTIQAKNFERRQLSFTIDQQKILSLLVGETLYNNLSVSLRELAQNAIDAVKVKLYELQEEHKDEEYTPRVDVYWDASNRELMVCDNGTGMNMDIIENHLLKVGSSRYQDAEFQKKHPNYNSISRFGIGLLTCFLIADDVDILTQMDEKEKPLLLKIRNVHGKYLLKHGAEKDSNLKITSKTGTSIKLKVRPSVKKFAPEQILATWILIPNCEFYYHEAGADRQIGYLSPKHLLESVLKAKGISLSDTKYKIKDYNNNGIELAILLSYNSFMKEYSMVEASNMWLDQKDTVVTPWGMSIEGIRIDENTPGYNGHPFVAYANMTGKEAPKTNVARSNVNSSSVSKMLEAIYGLYLNNIETQQKDLQKDFSVTWVAEEMTWLLNAFLLRQDQYNRTDFSDREILKEKLSESEILLIEKEDKRKFCSLKDLESNGHFWTMESEAFAAANRLLKEIKSTDKSAISLLKTLYGEEQAHLKDIDMLLCKQRYYNLMDDLILSKFEIAKISINEEQRRLDLYWSLKGKEDKWIVVYTDKHQRRYGTGRNMMFVQTSTEQLFDDNYDAIRSSYGLIVPKNSGLSDFFVDLLSKLNLEDEDDIAILENVASFISDMFSKYREGINYDWKKQIAREFDRESNPSFYSFVFGKISEDDLVSACSNCKFRLYDTSRWYRDKTRN</sequence>
<dbReference type="InterPro" id="IPR036890">
    <property type="entry name" value="HATPase_C_sf"/>
</dbReference>
<name>A0A6G1VQH7_9BACT</name>
<dbReference type="Pfam" id="PF24391">
    <property type="entry name" value="HD-CE"/>
    <property type="match status" value="1"/>
</dbReference>
<dbReference type="RefSeq" id="WP_153091089.1">
    <property type="nucleotide sequence ID" value="NZ_VZAH01000116.1"/>
</dbReference>
<protein>
    <submittedName>
        <fullName evidence="6">ATP-binding protein</fullName>
    </submittedName>
</protein>
<feature type="domain" description="HD-CE" evidence="5">
    <location>
        <begin position="46"/>
        <end position="321"/>
    </location>
</feature>
<dbReference type="EMBL" id="VZAH01000116">
    <property type="protein sequence ID" value="MQP15108.1"/>
    <property type="molecule type" value="Genomic_DNA"/>
</dbReference>
<dbReference type="InterPro" id="IPR056471">
    <property type="entry name" value="HD-CE"/>
</dbReference>
<evidence type="ECO:0000259" key="5">
    <source>
        <dbReference type="Pfam" id="PF24391"/>
    </source>
</evidence>
<dbReference type="Proteomes" id="UP000477980">
    <property type="component" value="Unassembled WGS sequence"/>
</dbReference>
<dbReference type="GO" id="GO:0005524">
    <property type="term" value="F:ATP binding"/>
    <property type="evidence" value="ECO:0007669"/>
    <property type="project" value="UniProtKB-KW"/>
</dbReference>
<dbReference type="OrthoDB" id="9802640at2"/>
<dbReference type="Pfam" id="PF13589">
    <property type="entry name" value="HATPase_c_3"/>
    <property type="match status" value="1"/>
</dbReference>
<accession>A0A6G1VQH7</accession>
<dbReference type="GO" id="GO:0016887">
    <property type="term" value="F:ATP hydrolysis activity"/>
    <property type="evidence" value="ECO:0007669"/>
    <property type="project" value="InterPro"/>
</dbReference>
<comment type="similarity">
    <text evidence="1">Belongs to the heat shock protein 90 family.</text>
</comment>
<dbReference type="PRINTS" id="PR00775">
    <property type="entry name" value="HEATSHOCK90"/>
</dbReference>
<dbReference type="PANTHER" id="PTHR11528">
    <property type="entry name" value="HEAT SHOCK PROTEIN 90 FAMILY MEMBER"/>
    <property type="match status" value="1"/>
</dbReference>
<evidence type="ECO:0000256" key="2">
    <source>
        <dbReference type="ARBA" id="ARBA00022741"/>
    </source>
</evidence>
<dbReference type="InterPro" id="IPR020575">
    <property type="entry name" value="Hsp90_N"/>
</dbReference>
<evidence type="ECO:0000256" key="4">
    <source>
        <dbReference type="ARBA" id="ARBA00023186"/>
    </source>
</evidence>
<keyword evidence="4" id="KW-0143">Chaperone</keyword>
<comment type="caution">
    <text evidence="6">The sequence shown here is derived from an EMBL/GenBank/DDBJ whole genome shotgun (WGS) entry which is preliminary data.</text>
</comment>
<evidence type="ECO:0000256" key="1">
    <source>
        <dbReference type="ARBA" id="ARBA00008239"/>
    </source>
</evidence>
<dbReference type="GO" id="GO:0051082">
    <property type="term" value="F:unfolded protein binding"/>
    <property type="evidence" value="ECO:0007669"/>
    <property type="project" value="InterPro"/>
</dbReference>
<organism evidence="6 7">
    <name type="scientific">Segatella copri</name>
    <dbReference type="NCBI Taxonomy" id="165179"/>
    <lineage>
        <taxon>Bacteria</taxon>
        <taxon>Pseudomonadati</taxon>
        <taxon>Bacteroidota</taxon>
        <taxon>Bacteroidia</taxon>
        <taxon>Bacteroidales</taxon>
        <taxon>Prevotellaceae</taxon>
        <taxon>Segatella</taxon>
    </lineage>
</organism>
<dbReference type="GO" id="GO:0140662">
    <property type="term" value="F:ATP-dependent protein folding chaperone"/>
    <property type="evidence" value="ECO:0007669"/>
    <property type="project" value="InterPro"/>
</dbReference>
<dbReference type="Gene3D" id="3.30.565.10">
    <property type="entry name" value="Histidine kinase-like ATPase, C-terminal domain"/>
    <property type="match status" value="1"/>
</dbReference>
<evidence type="ECO:0000313" key="7">
    <source>
        <dbReference type="Proteomes" id="UP000477980"/>
    </source>
</evidence>
<dbReference type="AlphaFoldDB" id="A0A6G1VQH7"/>
<dbReference type="InterPro" id="IPR001404">
    <property type="entry name" value="Hsp90_fam"/>
</dbReference>
<evidence type="ECO:0000256" key="3">
    <source>
        <dbReference type="ARBA" id="ARBA00022840"/>
    </source>
</evidence>